<proteinExistence type="predicted"/>
<accession>A0A4R3KMJ3</accession>
<reference evidence="3 4" key="1">
    <citation type="submission" date="2019-03" db="EMBL/GenBank/DDBJ databases">
        <title>Genomic Encyclopedia of Type Strains, Phase IV (KMG-IV): sequencing the most valuable type-strain genomes for metagenomic binning, comparative biology and taxonomic classification.</title>
        <authorList>
            <person name="Goeker M."/>
        </authorList>
    </citation>
    <scope>NUCLEOTIDE SEQUENCE [LARGE SCALE GENOMIC DNA]</scope>
    <source>
        <strain evidence="3 4">DSM 21100</strain>
    </source>
</reference>
<gene>
    <name evidence="3" type="ORF">EDD80_11533</name>
</gene>
<keyword evidence="4" id="KW-1185">Reference proteome</keyword>
<protein>
    <submittedName>
        <fullName evidence="3">Uncharacterized protein</fullName>
    </submittedName>
</protein>
<evidence type="ECO:0000313" key="3">
    <source>
        <dbReference type="EMBL" id="TCS85050.1"/>
    </source>
</evidence>
<keyword evidence="2" id="KW-1133">Transmembrane helix</keyword>
<evidence type="ECO:0000256" key="2">
    <source>
        <dbReference type="SAM" id="Phobius"/>
    </source>
</evidence>
<dbReference type="AlphaFoldDB" id="A0A4R3KMJ3"/>
<evidence type="ECO:0000256" key="1">
    <source>
        <dbReference type="SAM" id="MobiDB-lite"/>
    </source>
</evidence>
<dbReference type="Proteomes" id="UP000295807">
    <property type="component" value="Unassembled WGS sequence"/>
</dbReference>
<keyword evidence="2" id="KW-0812">Transmembrane</keyword>
<dbReference type="EMBL" id="SMAD01000015">
    <property type="protein sequence ID" value="TCS85050.1"/>
    <property type="molecule type" value="Genomic_DNA"/>
</dbReference>
<evidence type="ECO:0000313" key="4">
    <source>
        <dbReference type="Proteomes" id="UP000295807"/>
    </source>
</evidence>
<sequence>MRYNERNLAICRRLIEQQLGWGNPLTWQNQDYEMLGQRIFERTKVSLSVSTLKRVWGKVRYENMPNATTLNTLAVFAGYENWRDFKMKNPAGSDLPPDERTSVETPPGPSLHRDPGISVAPSSPESFRALAGRGVSPAKNRFKSYFLAGAGAVVIFLILFLVYWKSSSKNENVSPADFSFSSQPLAKGIPNSVIFNYDALAAGEDSVFIQQSWDVRRRTAVPKDRHEHLSIYYRPGFFKAKLLIGDRVVKEHDLLVPSGGWLALVERDHIPVYFPAKELIRNGVLSLPLPAIKEKNIPLQPEPPVVSYYYVRDMDGLKNDGFTFEIQLKSDFKQGSAICQSSRVTILYEEGMISIPLSIPGCVADLGLFAGSTMIKGSEADLSAFGCDMQHWVTLACRVRDKKLVIHVNGKKAFEGAFNDPPAAIVGIQYNFAGTGSVNYARFSRIDGTAVFSEAF</sequence>
<feature type="region of interest" description="Disordered" evidence="1">
    <location>
        <begin position="90"/>
        <end position="118"/>
    </location>
</feature>
<comment type="caution">
    <text evidence="3">The sequence shown here is derived from an EMBL/GenBank/DDBJ whole genome shotgun (WGS) entry which is preliminary data.</text>
</comment>
<feature type="transmembrane region" description="Helical" evidence="2">
    <location>
        <begin position="145"/>
        <end position="164"/>
    </location>
</feature>
<organism evidence="3 4">
    <name type="scientific">Anseongella ginsenosidimutans</name>
    <dbReference type="NCBI Taxonomy" id="496056"/>
    <lineage>
        <taxon>Bacteria</taxon>
        <taxon>Pseudomonadati</taxon>
        <taxon>Bacteroidota</taxon>
        <taxon>Sphingobacteriia</taxon>
        <taxon>Sphingobacteriales</taxon>
        <taxon>Sphingobacteriaceae</taxon>
        <taxon>Anseongella</taxon>
    </lineage>
</organism>
<name>A0A4R3KMJ3_9SPHI</name>
<keyword evidence="2" id="KW-0472">Membrane</keyword>